<keyword evidence="1" id="KW-0863">Zinc-finger</keyword>
<organism evidence="3 4">
    <name type="scientific">Nonomuraea guangzhouensis</name>
    <dbReference type="NCBI Taxonomy" id="1291555"/>
    <lineage>
        <taxon>Bacteria</taxon>
        <taxon>Bacillati</taxon>
        <taxon>Actinomycetota</taxon>
        <taxon>Actinomycetes</taxon>
        <taxon>Streptosporangiales</taxon>
        <taxon>Streptosporangiaceae</taxon>
        <taxon>Nonomuraea</taxon>
    </lineage>
</organism>
<protein>
    <submittedName>
        <fullName evidence="3">Helix-turn-helix domain-containing protein</fullName>
    </submittedName>
</protein>
<dbReference type="InterPro" id="IPR041657">
    <property type="entry name" value="HTH_17"/>
</dbReference>
<dbReference type="Pfam" id="PF12728">
    <property type="entry name" value="HTH_17"/>
    <property type="match status" value="1"/>
</dbReference>
<gene>
    <name evidence="3" type="ORF">ACFSJ0_62665</name>
</gene>
<name>A0ABW4GY78_9ACTN</name>
<keyword evidence="1" id="KW-0862">Zinc</keyword>
<keyword evidence="1" id="KW-0479">Metal-binding</keyword>
<dbReference type="InterPro" id="IPR007527">
    <property type="entry name" value="Znf_SWIM"/>
</dbReference>
<dbReference type="EMBL" id="JBHUCM010000082">
    <property type="protein sequence ID" value="MFD1547737.1"/>
    <property type="molecule type" value="Genomic_DNA"/>
</dbReference>
<feature type="domain" description="SWIM-type" evidence="2">
    <location>
        <begin position="87"/>
        <end position="118"/>
    </location>
</feature>
<keyword evidence="4" id="KW-1185">Reference proteome</keyword>
<dbReference type="PROSITE" id="PS50966">
    <property type="entry name" value="ZF_SWIM"/>
    <property type="match status" value="1"/>
</dbReference>
<evidence type="ECO:0000313" key="4">
    <source>
        <dbReference type="Proteomes" id="UP001597097"/>
    </source>
</evidence>
<proteinExistence type="predicted"/>
<reference evidence="4" key="1">
    <citation type="journal article" date="2019" name="Int. J. Syst. Evol. Microbiol.">
        <title>The Global Catalogue of Microorganisms (GCM) 10K type strain sequencing project: providing services to taxonomists for standard genome sequencing and annotation.</title>
        <authorList>
            <consortium name="The Broad Institute Genomics Platform"/>
            <consortium name="The Broad Institute Genome Sequencing Center for Infectious Disease"/>
            <person name="Wu L."/>
            <person name="Ma J."/>
        </authorList>
    </citation>
    <scope>NUCLEOTIDE SEQUENCE [LARGE SCALE GENOMIC DNA]</scope>
    <source>
        <strain evidence="4">CGMCC 1.15399</strain>
    </source>
</reference>
<sequence>MTATLTTREIAQARRVSLSTAQRWARTGKLDAIKVGGRWVITSSADLTAFKPVQVDKARELIEQGGIVPTSRTALFLAVSTDGSANYLVDQAEHSCTCKAGARGIPCYHLAAADIIVAA</sequence>
<evidence type="ECO:0000259" key="2">
    <source>
        <dbReference type="PROSITE" id="PS50966"/>
    </source>
</evidence>
<dbReference type="RefSeq" id="WP_219539108.1">
    <property type="nucleotide sequence ID" value="NZ_JAHKRM010000054.1"/>
</dbReference>
<accession>A0ABW4GY78</accession>
<evidence type="ECO:0000256" key="1">
    <source>
        <dbReference type="PROSITE-ProRule" id="PRU00325"/>
    </source>
</evidence>
<evidence type="ECO:0000313" key="3">
    <source>
        <dbReference type="EMBL" id="MFD1547737.1"/>
    </source>
</evidence>
<comment type="caution">
    <text evidence="3">The sequence shown here is derived from an EMBL/GenBank/DDBJ whole genome shotgun (WGS) entry which is preliminary data.</text>
</comment>
<dbReference type="Proteomes" id="UP001597097">
    <property type="component" value="Unassembled WGS sequence"/>
</dbReference>
<dbReference type="Pfam" id="PF04434">
    <property type="entry name" value="SWIM"/>
    <property type="match status" value="1"/>
</dbReference>